<dbReference type="PANTHER" id="PTHR42788">
    <property type="entry name" value="TAURINE IMPORT ATP-BINDING PROTEIN-RELATED"/>
    <property type="match status" value="1"/>
</dbReference>
<evidence type="ECO:0000256" key="2">
    <source>
        <dbReference type="ARBA" id="ARBA00022448"/>
    </source>
</evidence>
<dbReference type="InterPro" id="IPR003439">
    <property type="entry name" value="ABC_transporter-like_ATP-bd"/>
</dbReference>
<dbReference type="InterPro" id="IPR017871">
    <property type="entry name" value="ABC_transporter-like_CS"/>
</dbReference>
<protein>
    <submittedName>
        <fullName evidence="8">ABC transport system ATP-binding protein</fullName>
    </submittedName>
</protein>
<organism evidence="8 9">
    <name type="scientific">Enteractinococcus fodinae</name>
    <dbReference type="NCBI Taxonomy" id="684663"/>
    <lineage>
        <taxon>Bacteria</taxon>
        <taxon>Bacillati</taxon>
        <taxon>Actinomycetota</taxon>
        <taxon>Actinomycetes</taxon>
        <taxon>Micrococcales</taxon>
        <taxon>Micrococcaceae</taxon>
    </lineage>
</organism>
<evidence type="ECO:0000313" key="8">
    <source>
        <dbReference type="EMBL" id="MDR7347707.1"/>
    </source>
</evidence>
<evidence type="ECO:0000256" key="5">
    <source>
        <dbReference type="ARBA" id="ARBA00022840"/>
    </source>
</evidence>
<dbReference type="SUPFAM" id="SSF52540">
    <property type="entry name" value="P-loop containing nucleoside triphosphate hydrolases"/>
    <property type="match status" value="1"/>
</dbReference>
<dbReference type="InterPro" id="IPR003593">
    <property type="entry name" value="AAA+_ATPase"/>
</dbReference>
<keyword evidence="3" id="KW-1003">Cell membrane</keyword>
<dbReference type="EMBL" id="JAVDYJ010000001">
    <property type="protein sequence ID" value="MDR7347707.1"/>
    <property type="molecule type" value="Genomic_DNA"/>
</dbReference>
<dbReference type="SMART" id="SM00382">
    <property type="entry name" value="AAA"/>
    <property type="match status" value="1"/>
</dbReference>
<evidence type="ECO:0000313" key="9">
    <source>
        <dbReference type="Proteomes" id="UP001183794"/>
    </source>
</evidence>
<keyword evidence="9" id="KW-1185">Reference proteome</keyword>
<name>A0ABU2B274_9MICC</name>
<dbReference type="GO" id="GO:0005524">
    <property type="term" value="F:ATP binding"/>
    <property type="evidence" value="ECO:0007669"/>
    <property type="project" value="UniProtKB-KW"/>
</dbReference>
<comment type="subcellular location">
    <subcellularLocation>
        <location evidence="1">Cell membrane</location>
        <topology evidence="1">Peripheral membrane protein</topology>
    </subcellularLocation>
</comment>
<evidence type="ECO:0000256" key="1">
    <source>
        <dbReference type="ARBA" id="ARBA00004202"/>
    </source>
</evidence>
<reference evidence="8 9" key="1">
    <citation type="submission" date="2023-07" db="EMBL/GenBank/DDBJ databases">
        <title>Sequencing the genomes of 1000 actinobacteria strains.</title>
        <authorList>
            <person name="Klenk H.-P."/>
        </authorList>
    </citation>
    <scope>NUCLEOTIDE SEQUENCE [LARGE SCALE GENOMIC DNA]</scope>
    <source>
        <strain evidence="8 9">DSM 22966</strain>
    </source>
</reference>
<keyword evidence="5 8" id="KW-0067">ATP-binding</keyword>
<dbReference type="PANTHER" id="PTHR42788:SF7">
    <property type="entry name" value="NITRATE ABC TRANSPORTER ATP-BINDING PROTEIN"/>
    <property type="match status" value="1"/>
</dbReference>
<evidence type="ECO:0000259" key="7">
    <source>
        <dbReference type="PROSITE" id="PS50893"/>
    </source>
</evidence>
<dbReference type="InterPro" id="IPR027417">
    <property type="entry name" value="P-loop_NTPase"/>
</dbReference>
<dbReference type="PROSITE" id="PS00211">
    <property type="entry name" value="ABC_TRANSPORTER_1"/>
    <property type="match status" value="1"/>
</dbReference>
<feature type="domain" description="ABC transporter" evidence="7">
    <location>
        <begin position="2"/>
        <end position="249"/>
    </location>
</feature>
<dbReference type="Pfam" id="PF00005">
    <property type="entry name" value="ABC_tran"/>
    <property type="match status" value="1"/>
</dbReference>
<evidence type="ECO:0000256" key="3">
    <source>
        <dbReference type="ARBA" id="ARBA00022475"/>
    </source>
</evidence>
<evidence type="ECO:0000256" key="4">
    <source>
        <dbReference type="ARBA" id="ARBA00022741"/>
    </source>
</evidence>
<comment type="caution">
    <text evidence="8">The sequence shown here is derived from an EMBL/GenBank/DDBJ whole genome shotgun (WGS) entry which is preliminary data.</text>
</comment>
<dbReference type="Gene3D" id="3.40.50.300">
    <property type="entry name" value="P-loop containing nucleotide triphosphate hydrolases"/>
    <property type="match status" value="1"/>
</dbReference>
<keyword evidence="4" id="KW-0547">Nucleotide-binding</keyword>
<sequence>MLRLNNVNKTFFPNSINERIALADVNLELDNGDFVTVIGSNGAGKSTVLNTIAGKINPDTGTVEIAGRNVTRMKDFKRAKYVGRVFQDPMAGTAPDLTIEQNMALAERRGMRRGLAFGITKAKRRRFAEELEVLELGLERRLSAKVGLLSGGQRQALSLLMATFSKPKILLLDEHTAALDPERARLVTHLTKKVVEEQELTTLMVTHNMGQALEVGNRLIMMHEGRIILDVSGAEKEAMGVEDLLAQFSRIKDAAVSDRTLLQ</sequence>
<dbReference type="InterPro" id="IPR050166">
    <property type="entry name" value="ABC_transporter_ATP-bind"/>
</dbReference>
<keyword evidence="6" id="KW-0472">Membrane</keyword>
<dbReference type="RefSeq" id="WP_310174232.1">
    <property type="nucleotide sequence ID" value="NZ_BAABHE010000002.1"/>
</dbReference>
<proteinExistence type="predicted"/>
<accession>A0ABU2B274</accession>
<dbReference type="Proteomes" id="UP001183794">
    <property type="component" value="Unassembled WGS sequence"/>
</dbReference>
<gene>
    <name evidence="8" type="ORF">J2S62_001964</name>
</gene>
<evidence type="ECO:0000256" key="6">
    <source>
        <dbReference type="ARBA" id="ARBA00023136"/>
    </source>
</evidence>
<dbReference type="PROSITE" id="PS50893">
    <property type="entry name" value="ABC_TRANSPORTER_2"/>
    <property type="match status" value="1"/>
</dbReference>
<keyword evidence="2" id="KW-0813">Transport</keyword>